<dbReference type="AlphaFoldDB" id="A0A157ZCE5"/>
<feature type="transmembrane region" description="Helical" evidence="6">
    <location>
        <begin position="168"/>
        <end position="187"/>
    </location>
</feature>
<dbReference type="Proteomes" id="UP000071859">
    <property type="component" value="Unassembled WGS sequence"/>
</dbReference>
<feature type="transmembrane region" description="Helical" evidence="6">
    <location>
        <begin position="12"/>
        <end position="31"/>
    </location>
</feature>
<evidence type="ECO:0000256" key="4">
    <source>
        <dbReference type="ARBA" id="ARBA00022989"/>
    </source>
</evidence>
<name>A0A157ZCE5_9BURK</name>
<feature type="transmembrane region" description="Helical" evidence="6">
    <location>
        <begin position="324"/>
        <end position="347"/>
    </location>
</feature>
<gene>
    <name evidence="7" type="ORF">AWB78_00422</name>
</gene>
<feature type="transmembrane region" description="Helical" evidence="6">
    <location>
        <begin position="208"/>
        <end position="230"/>
    </location>
</feature>
<evidence type="ECO:0000256" key="5">
    <source>
        <dbReference type="ARBA" id="ARBA00023136"/>
    </source>
</evidence>
<dbReference type="RefSeq" id="WP_062601667.1">
    <property type="nucleotide sequence ID" value="NZ_FCOX02000001.1"/>
</dbReference>
<comment type="subcellular location">
    <subcellularLocation>
        <location evidence="1">Cell membrane</location>
        <topology evidence="1">Multi-pass membrane protein</topology>
    </subcellularLocation>
</comment>
<evidence type="ECO:0000256" key="2">
    <source>
        <dbReference type="ARBA" id="ARBA00022475"/>
    </source>
</evidence>
<evidence type="ECO:0000256" key="3">
    <source>
        <dbReference type="ARBA" id="ARBA00022692"/>
    </source>
</evidence>
<feature type="transmembrane region" description="Helical" evidence="6">
    <location>
        <begin position="296"/>
        <end position="318"/>
    </location>
</feature>
<evidence type="ECO:0000256" key="1">
    <source>
        <dbReference type="ARBA" id="ARBA00004651"/>
    </source>
</evidence>
<keyword evidence="8" id="KW-1185">Reference proteome</keyword>
<dbReference type="OrthoDB" id="9079885at2"/>
<keyword evidence="4 6" id="KW-1133">Transmembrane helix</keyword>
<feature type="transmembrane region" description="Helical" evidence="6">
    <location>
        <begin position="250"/>
        <end position="275"/>
    </location>
</feature>
<keyword evidence="3 6" id="KW-0812">Transmembrane</keyword>
<reference evidence="7" key="1">
    <citation type="submission" date="2016-01" db="EMBL/GenBank/DDBJ databases">
        <authorList>
            <person name="Peeters C."/>
        </authorList>
    </citation>
    <scope>NUCLEOTIDE SEQUENCE</scope>
    <source>
        <strain evidence="7">LMG 29321</strain>
    </source>
</reference>
<evidence type="ECO:0000256" key="6">
    <source>
        <dbReference type="SAM" id="Phobius"/>
    </source>
</evidence>
<keyword evidence="5 6" id="KW-0472">Membrane</keyword>
<feature type="transmembrane region" description="Helical" evidence="6">
    <location>
        <begin position="359"/>
        <end position="379"/>
    </location>
</feature>
<proteinExistence type="predicted"/>
<dbReference type="PANTHER" id="PTHR30250:SF11">
    <property type="entry name" value="O-ANTIGEN TRANSPORTER-RELATED"/>
    <property type="match status" value="1"/>
</dbReference>
<feature type="transmembrane region" description="Helical" evidence="6">
    <location>
        <begin position="77"/>
        <end position="100"/>
    </location>
</feature>
<dbReference type="InterPro" id="IPR050833">
    <property type="entry name" value="Poly_Biosynth_Transport"/>
</dbReference>
<dbReference type="PANTHER" id="PTHR30250">
    <property type="entry name" value="PST FAMILY PREDICTED COLANIC ACID TRANSPORTER"/>
    <property type="match status" value="1"/>
</dbReference>
<sequence>MLLRLFLRSMSLAAKFGLTIAIARVLGFAAIGEYGLAVAVSVIASKLCGLGFSAEVNRQLSGAARDAAIESARVLRGIYAAFYAIAGLGLVTASLCGLLPGASADLESLCLVLLVAASEHYALEANTYVFSIHRPREGSTMLFLRTGGWSAIAIVGLLAHVFGDVRMIFVLWILTNVGVIVWAWALLTQTVSRGPGITIPKKDSASTLRTTWLAGLHFYIGGILLAGLQYAERFIASAWLSAAEVGHYVFVWSLANAAQTIAYATVGVIAGPRLARAASGSDVDWRDAFGKSLRSTVGVSVAVAAGIAATSPLLFWLAKERMTPAALATLLILLVSFLLRSVGDLLWSASVARRARTRIVTGMCSAAAVALPLSLWLISDHGATRVAFAHLLASISVLLALSWALGGQRAGARDDV</sequence>
<keyword evidence="2" id="KW-1003">Cell membrane</keyword>
<dbReference type="GO" id="GO:0005886">
    <property type="term" value="C:plasma membrane"/>
    <property type="evidence" value="ECO:0007669"/>
    <property type="project" value="UniProtKB-SubCell"/>
</dbReference>
<feature type="transmembrane region" description="Helical" evidence="6">
    <location>
        <begin position="385"/>
        <end position="405"/>
    </location>
</feature>
<evidence type="ECO:0000313" key="7">
    <source>
        <dbReference type="EMBL" id="SAK43215.1"/>
    </source>
</evidence>
<accession>A0A157ZCE5</accession>
<feature type="transmembrane region" description="Helical" evidence="6">
    <location>
        <begin position="142"/>
        <end position="162"/>
    </location>
</feature>
<dbReference type="EMBL" id="FCOX02000001">
    <property type="protein sequence ID" value="SAK43215.1"/>
    <property type="molecule type" value="Genomic_DNA"/>
</dbReference>
<comment type="caution">
    <text evidence="7">The sequence shown here is derived from an EMBL/GenBank/DDBJ whole genome shotgun (WGS) entry which is preliminary data.</text>
</comment>
<protein>
    <submittedName>
        <fullName evidence="7">Polysaccharide biosynthesis protein</fullName>
    </submittedName>
</protein>
<evidence type="ECO:0000313" key="8">
    <source>
        <dbReference type="Proteomes" id="UP000071859"/>
    </source>
</evidence>
<organism evidence="7 8">
    <name type="scientific">Caballeronia calidae</name>
    <dbReference type="NCBI Taxonomy" id="1777139"/>
    <lineage>
        <taxon>Bacteria</taxon>
        <taxon>Pseudomonadati</taxon>
        <taxon>Pseudomonadota</taxon>
        <taxon>Betaproteobacteria</taxon>
        <taxon>Burkholderiales</taxon>
        <taxon>Burkholderiaceae</taxon>
        <taxon>Caballeronia</taxon>
    </lineage>
</organism>